<comment type="caution">
    <text evidence="1">The sequence shown here is derived from an EMBL/GenBank/DDBJ whole genome shotgun (WGS) entry which is preliminary data.</text>
</comment>
<protein>
    <submittedName>
        <fullName evidence="1">Uncharacterized protein</fullName>
    </submittedName>
</protein>
<accession>A0A840V509</accession>
<sequence length="66" mass="7553">MTTKLFEKHILAFRHFMWISVNFESECAKGAGLILEADQLPASEKFTGTIRYKGRLNLPLLIVQND</sequence>
<dbReference type="EMBL" id="JACHEO010000016">
    <property type="protein sequence ID" value="MBB5348829.1"/>
    <property type="molecule type" value="Genomic_DNA"/>
</dbReference>
<name>A0A840V509_9BACT</name>
<organism evidence="1 2">
    <name type="scientific">Desulfoprunum benzoelyticum</name>
    <dbReference type="NCBI Taxonomy" id="1506996"/>
    <lineage>
        <taxon>Bacteria</taxon>
        <taxon>Pseudomonadati</taxon>
        <taxon>Thermodesulfobacteriota</taxon>
        <taxon>Desulfobulbia</taxon>
        <taxon>Desulfobulbales</taxon>
        <taxon>Desulfobulbaceae</taxon>
        <taxon>Desulfoprunum</taxon>
    </lineage>
</organism>
<dbReference type="Proteomes" id="UP000539642">
    <property type="component" value="Unassembled WGS sequence"/>
</dbReference>
<evidence type="ECO:0000313" key="2">
    <source>
        <dbReference type="Proteomes" id="UP000539642"/>
    </source>
</evidence>
<dbReference type="AlphaFoldDB" id="A0A840V509"/>
<reference evidence="1 2" key="1">
    <citation type="submission" date="2020-08" db="EMBL/GenBank/DDBJ databases">
        <title>Genomic Encyclopedia of Type Strains, Phase IV (KMG-IV): sequencing the most valuable type-strain genomes for metagenomic binning, comparative biology and taxonomic classification.</title>
        <authorList>
            <person name="Goeker M."/>
        </authorList>
    </citation>
    <scope>NUCLEOTIDE SEQUENCE [LARGE SCALE GENOMIC DNA]</scope>
    <source>
        <strain evidence="1 2">DSM 28570</strain>
    </source>
</reference>
<gene>
    <name evidence="1" type="ORF">HNQ81_002570</name>
</gene>
<proteinExistence type="predicted"/>
<evidence type="ECO:0000313" key="1">
    <source>
        <dbReference type="EMBL" id="MBB5348829.1"/>
    </source>
</evidence>
<keyword evidence="2" id="KW-1185">Reference proteome</keyword>